<protein>
    <submittedName>
        <fullName evidence="2">Uncharacterized protein</fullName>
    </submittedName>
</protein>
<evidence type="ECO:0000256" key="1">
    <source>
        <dbReference type="SAM" id="MobiDB-lite"/>
    </source>
</evidence>
<dbReference type="AlphaFoldDB" id="A0A1E3K774"/>
<dbReference type="Proteomes" id="UP000095149">
    <property type="component" value="Unassembled WGS sequence"/>
</dbReference>
<feature type="compositionally biased region" description="Polar residues" evidence="1">
    <location>
        <begin position="11"/>
        <end position="31"/>
    </location>
</feature>
<gene>
    <name evidence="2" type="ORF">I350_02583</name>
</gene>
<organism evidence="2 3">
    <name type="scientific">Cryptococcus amylolentus CBS 6273</name>
    <dbReference type="NCBI Taxonomy" id="1296118"/>
    <lineage>
        <taxon>Eukaryota</taxon>
        <taxon>Fungi</taxon>
        <taxon>Dikarya</taxon>
        <taxon>Basidiomycota</taxon>
        <taxon>Agaricomycotina</taxon>
        <taxon>Tremellomycetes</taxon>
        <taxon>Tremellales</taxon>
        <taxon>Cryptococcaceae</taxon>
        <taxon>Cryptococcus</taxon>
    </lineage>
</organism>
<accession>A0A1E3K774</accession>
<reference evidence="2 3" key="1">
    <citation type="submission" date="2016-06" db="EMBL/GenBank/DDBJ databases">
        <title>Evolution of pathogenesis and genome organization in the Tremellales.</title>
        <authorList>
            <person name="Cuomo C."/>
            <person name="Litvintseva A."/>
            <person name="Heitman J."/>
            <person name="Chen Y."/>
            <person name="Sun S."/>
            <person name="Springer D."/>
            <person name="Dromer F."/>
            <person name="Young S."/>
            <person name="Zeng Q."/>
            <person name="Chapman S."/>
            <person name="Gujja S."/>
            <person name="Saif S."/>
            <person name="Birren B."/>
        </authorList>
    </citation>
    <scope>NUCLEOTIDE SEQUENCE [LARGE SCALE GENOMIC DNA]</scope>
    <source>
        <strain evidence="2 3">CBS 6273</strain>
    </source>
</reference>
<feature type="region of interest" description="Disordered" evidence="1">
    <location>
        <begin position="1"/>
        <end position="33"/>
    </location>
</feature>
<evidence type="ECO:0000313" key="3">
    <source>
        <dbReference type="Proteomes" id="UP000095149"/>
    </source>
</evidence>
<dbReference type="EMBL" id="MEKH01000004">
    <property type="protein sequence ID" value="ODO08990.1"/>
    <property type="molecule type" value="Genomic_DNA"/>
</dbReference>
<name>A0A1E3K774_9TREE</name>
<evidence type="ECO:0000313" key="2">
    <source>
        <dbReference type="EMBL" id="ODO08990.1"/>
    </source>
</evidence>
<sequence>MAQPLVDAPSALSTRSLQLDNPPSGSPSTNEGILYASSVPASRTLLSPTPWYAVSRFDPDDSPRDVAQYTIRPFPRGGGGEEEEDGGGQLVDILIWYRTETSNVQRSIRVQVSEDRTRREEYQDWLSHVYEHGVMQDSTGGIEGSAAGGGGGEPEAVVVPAGWLEEVVGTLFAGASADEVEDAESNAAGVLSLVYNRLHEGRVSGWRRRGGGEGRGDAVWWVE</sequence>
<comment type="caution">
    <text evidence="2">The sequence shown here is derived from an EMBL/GenBank/DDBJ whole genome shotgun (WGS) entry which is preliminary data.</text>
</comment>
<proteinExistence type="predicted"/>